<reference evidence="2 3" key="1">
    <citation type="submission" date="2016-12" db="EMBL/GenBank/DDBJ databases">
        <title>The genomes of Aspergillus section Nigri reveals drivers in fungal speciation.</title>
        <authorList>
            <consortium name="DOE Joint Genome Institute"/>
            <person name="Vesth T.C."/>
            <person name="Nybo J."/>
            <person name="Theobald S."/>
            <person name="Brandl J."/>
            <person name="Frisvad J.C."/>
            <person name="Nielsen K.F."/>
            <person name="Lyhne E.K."/>
            <person name="Kogle M.E."/>
            <person name="Kuo A."/>
            <person name="Riley R."/>
            <person name="Clum A."/>
            <person name="Nolan M."/>
            <person name="Lipzen A."/>
            <person name="Salamov A."/>
            <person name="Henrissat B."/>
            <person name="Wiebenga A."/>
            <person name="De Vries R.P."/>
            <person name="Grigoriev I.V."/>
            <person name="Mortensen U.H."/>
            <person name="Andersen M.R."/>
            <person name="Baker S.E."/>
        </authorList>
    </citation>
    <scope>NUCLEOTIDE SEQUENCE [LARGE SCALE GENOMIC DNA]</scope>
    <source>
        <strain evidence="2 3">CBS 117.55</strain>
    </source>
</reference>
<feature type="compositionally biased region" description="Basic residues" evidence="1">
    <location>
        <begin position="32"/>
        <end position="48"/>
    </location>
</feature>
<proteinExistence type="predicted"/>
<feature type="region of interest" description="Disordered" evidence="1">
    <location>
        <begin position="30"/>
        <end position="55"/>
    </location>
</feature>
<evidence type="ECO:0000256" key="1">
    <source>
        <dbReference type="SAM" id="MobiDB-lite"/>
    </source>
</evidence>
<dbReference type="RefSeq" id="XP_025395514.1">
    <property type="nucleotide sequence ID" value="XM_025544951.1"/>
</dbReference>
<name>A0A317V915_9EURO</name>
<dbReference type="EMBL" id="MSFL01000033">
    <property type="protein sequence ID" value="PWY69487.1"/>
    <property type="molecule type" value="Genomic_DNA"/>
</dbReference>
<accession>A0A317V915</accession>
<dbReference type="AlphaFoldDB" id="A0A317V915"/>
<dbReference type="GeneID" id="37067188"/>
<evidence type="ECO:0000313" key="3">
    <source>
        <dbReference type="Proteomes" id="UP000247233"/>
    </source>
</evidence>
<dbReference type="PANTHER" id="PTHR37540:SF5">
    <property type="entry name" value="TRANSCRIPTION FACTOR DOMAIN-CONTAINING PROTEIN"/>
    <property type="match status" value="1"/>
</dbReference>
<dbReference type="Pfam" id="PF11951">
    <property type="entry name" value="Fungal_trans_2"/>
    <property type="match status" value="1"/>
</dbReference>
<dbReference type="PANTHER" id="PTHR37540">
    <property type="entry name" value="TRANSCRIPTION FACTOR (ACR-2), PUTATIVE-RELATED-RELATED"/>
    <property type="match status" value="1"/>
</dbReference>
<dbReference type="Proteomes" id="UP000247233">
    <property type="component" value="Unassembled WGS sequence"/>
</dbReference>
<dbReference type="InterPro" id="IPR021858">
    <property type="entry name" value="Fun_TF"/>
</dbReference>
<dbReference type="OrthoDB" id="4159781at2759"/>
<comment type="caution">
    <text evidence="2">The sequence shown here is derived from an EMBL/GenBank/DDBJ whole genome shotgun (WGS) entry which is preliminary data.</text>
</comment>
<sequence>MDNTPSEVVFSANPSSTESVVFQYTNGPIKVAPRRRGRPAGSNKRKQTSKGIPKHGVAAPQFEFINIGVGTTDITEETRKIIRSRAMLSHGSRNQKRRENNGDTRVSLISTSERTYPRLVPSPTSHMDPFDTLPIVVEPYMHDLLSYYITAAWETLYSIEKRGGCNPIHDYWAPIVCGDAAMLHVTLGCATLLMKNVDRKRVSPVFIRHIGQATDIIHERLALPAHTPSDETLVAIASMAVAKKVVGLHDQWVCDMRILKALVDLRGGLDAFNDKPLVQGKIYRADLCGSIDVMQTPTFGTRFWQLPISDFTSYRLGRGFQMLDSLLHLEDMIKTAISNLQNLLAVFANVSKKSNHADVAKVRFWLTSTQYALLSIQYDIQCDPWNQAQETCRLALLLSTLTIFDESPPGASSSNLLVTRLVRLLDDDTVTRWLTPEFRLWAFFLATCNSTRPGLKEFCIRHVSKLVAQIGVRDKEEFTQQLSVFLHDPRVHETHLSPLWNEVELFDLVDE</sequence>
<protein>
    <submittedName>
        <fullName evidence="2">Uncharacterized protein</fullName>
    </submittedName>
</protein>
<dbReference type="STRING" id="1448321.A0A317V915"/>
<feature type="region of interest" description="Disordered" evidence="1">
    <location>
        <begin position="85"/>
        <end position="105"/>
    </location>
</feature>
<gene>
    <name evidence="2" type="ORF">BO70DRAFT_374103</name>
</gene>
<evidence type="ECO:0000313" key="2">
    <source>
        <dbReference type="EMBL" id="PWY69487.1"/>
    </source>
</evidence>
<dbReference type="VEuPathDB" id="FungiDB:BO70DRAFT_374103"/>
<organism evidence="2 3">
    <name type="scientific">Aspergillus heteromorphus CBS 117.55</name>
    <dbReference type="NCBI Taxonomy" id="1448321"/>
    <lineage>
        <taxon>Eukaryota</taxon>
        <taxon>Fungi</taxon>
        <taxon>Dikarya</taxon>
        <taxon>Ascomycota</taxon>
        <taxon>Pezizomycotina</taxon>
        <taxon>Eurotiomycetes</taxon>
        <taxon>Eurotiomycetidae</taxon>
        <taxon>Eurotiales</taxon>
        <taxon>Aspergillaceae</taxon>
        <taxon>Aspergillus</taxon>
        <taxon>Aspergillus subgen. Circumdati</taxon>
    </lineage>
</organism>
<keyword evidence="3" id="KW-1185">Reference proteome</keyword>